<dbReference type="Gene3D" id="3.30.390.10">
    <property type="entry name" value="Enolase-like, N-terminal domain"/>
    <property type="match status" value="1"/>
</dbReference>
<dbReference type="SUPFAM" id="SSF51735">
    <property type="entry name" value="NAD(P)-binding Rossmann-fold domains"/>
    <property type="match status" value="1"/>
</dbReference>
<protein>
    <recommendedName>
        <fullName evidence="2">Mandelate racemase/muconate lactonizing enzyme C-terminal domain-containing protein</fullName>
    </recommendedName>
</protein>
<dbReference type="PROSITE" id="PS00908">
    <property type="entry name" value="MR_MLE_1"/>
    <property type="match status" value="1"/>
</dbReference>
<dbReference type="Pfam" id="PF01408">
    <property type="entry name" value="GFO_IDH_MocA"/>
    <property type="match status" value="1"/>
</dbReference>
<dbReference type="InterPro" id="IPR000683">
    <property type="entry name" value="Gfo/Idh/MocA-like_OxRdtase_N"/>
</dbReference>
<dbReference type="SUPFAM" id="SSF54826">
    <property type="entry name" value="Enolase N-terminal domain-like"/>
    <property type="match status" value="1"/>
</dbReference>
<evidence type="ECO:0000256" key="1">
    <source>
        <dbReference type="SAM" id="MobiDB-lite"/>
    </source>
</evidence>
<dbReference type="Pfam" id="PF22725">
    <property type="entry name" value="GFO_IDH_MocA_C3"/>
    <property type="match status" value="1"/>
</dbReference>
<dbReference type="Gene3D" id="3.20.20.120">
    <property type="entry name" value="Enolase-like C-terminal domain"/>
    <property type="match status" value="1"/>
</dbReference>
<dbReference type="Pfam" id="PF02746">
    <property type="entry name" value="MR_MLE_N"/>
    <property type="match status" value="1"/>
</dbReference>
<dbReference type="GO" id="GO:0000166">
    <property type="term" value="F:nucleotide binding"/>
    <property type="evidence" value="ECO:0007669"/>
    <property type="project" value="InterPro"/>
</dbReference>
<sequence length="832" mass="87491">MSAPHEPQLPLAQAPWVAGRGDKLRITAVRTFLTAPQSCPYLVVRIETNDPGLYGLGCASDPQRTLAVRSVIDDYLAPLLRGRDPGDIEDLHRLVLNSAYWRGGSITGNALGGVDVALWDLKAKRLGAPLYALLGGRFRHRASAYTHVDGRDAEELADKVAAARERGFGHVRVQTAVPGSDTYGAAPGGAAEARARHDRSGRWDSAAYLRAVPPVLRRTRELVGDDVELLHDAHERLDPRQAGEFLRRVADAGLYFVEDVLAPEDAAHFARLRAASPVPLAMGELFSDPTQFLPLLAGPVIDFARIRLPTLGGLTPARKLAAACELHGVRLAPHGPGDVSPLAQAATVALDISSPAFGVQEAATFREAVLEVFPGTIVPRLGRWSPGRPRGWASTSTRAPRAGIPPPSPWPMTAGPCCGPPTGACRGRETERDERHPARGAGADREETAVGEPLRVGLVGAGKISRAYLDTLPRLPGLRLTAVTDLNRARAEAAAKTAKAAAKSAESAARGARGVAVAASAEELVAREDVDAVLNLTIPAAHAEVALAALAAGRHVYGEKPLSGTREEADAIMGAAQRAGLRVGCAPDTVLGPGTQTARKAVDDGLIGTPVAATAFMTTAGHEAWHPDPEFYYRPGGGPLLDMGPYYLSALVHLLGPVVRVTGAASRPRAQRSIGSGPRAGERFAVEVDTHVTGVLEHRGGALTTLLMSFDVHAARLPRIEVHGSEGSLSVPDPNTFDGPVELWRGGAWEPLAPSAGYAGSARGYGLADLALALEAGRPHRASAELARHVLDVMLTLLDAVRERTSLPVGTTCSRPEPVPFVGELSASAGHG</sequence>
<dbReference type="InterPro" id="IPR055170">
    <property type="entry name" value="GFO_IDH_MocA-like_dom"/>
</dbReference>
<dbReference type="InterPro" id="IPR029017">
    <property type="entry name" value="Enolase-like_N"/>
</dbReference>
<feature type="domain" description="Mandelate racemase/muconate lactonizing enzyme C-terminal" evidence="2">
    <location>
        <begin position="153"/>
        <end position="279"/>
    </location>
</feature>
<dbReference type="SUPFAM" id="SSF55347">
    <property type="entry name" value="Glyceraldehyde-3-phosphate dehydrogenase-like, C-terminal domain"/>
    <property type="match status" value="1"/>
</dbReference>
<organism evidence="3 4">
    <name type="scientific">Streptomyces antimycoticus</name>
    <dbReference type="NCBI Taxonomy" id="68175"/>
    <lineage>
        <taxon>Bacteria</taxon>
        <taxon>Bacillati</taxon>
        <taxon>Actinomycetota</taxon>
        <taxon>Actinomycetes</taxon>
        <taxon>Kitasatosporales</taxon>
        <taxon>Streptomycetaceae</taxon>
        <taxon>Streptomyces</taxon>
        <taxon>Streptomyces violaceusniger group</taxon>
    </lineage>
</organism>
<reference evidence="3 4" key="1">
    <citation type="journal article" date="2020" name="Int. J. Syst. Evol. Microbiol.">
        <title>Reclassification of Streptomyces castelarensis and Streptomyces sporoclivatus as later heterotypic synonyms of Streptomyces antimycoticus.</title>
        <authorList>
            <person name="Komaki H."/>
            <person name="Tamura T."/>
        </authorList>
    </citation>
    <scope>NUCLEOTIDE SEQUENCE [LARGE SCALE GENOMIC DNA]</scope>
    <source>
        <strain evidence="3 4">NBRC 100767</strain>
    </source>
</reference>
<dbReference type="Proteomes" id="UP000463951">
    <property type="component" value="Chromosome"/>
</dbReference>
<accession>A0A499VHK8</accession>
<proteinExistence type="predicted"/>
<dbReference type="Gene3D" id="3.40.50.720">
    <property type="entry name" value="NAD(P)-binding Rossmann-like Domain"/>
    <property type="match status" value="1"/>
</dbReference>
<dbReference type="InterPro" id="IPR013341">
    <property type="entry name" value="Mandelate_racemase_N_dom"/>
</dbReference>
<feature type="region of interest" description="Disordered" evidence="1">
    <location>
        <begin position="387"/>
        <end position="413"/>
    </location>
</feature>
<evidence type="ECO:0000259" key="2">
    <source>
        <dbReference type="SMART" id="SM00922"/>
    </source>
</evidence>
<dbReference type="InterPro" id="IPR018110">
    <property type="entry name" value="Mandel_Rmase/mucon_lact_enz_CS"/>
</dbReference>
<dbReference type="InterPro" id="IPR034593">
    <property type="entry name" value="DgoD-like"/>
</dbReference>
<dbReference type="AlphaFoldDB" id="A0A499VHK8"/>
<dbReference type="Gene3D" id="3.30.360.10">
    <property type="entry name" value="Dihydrodipicolinate Reductase, domain 2"/>
    <property type="match status" value="1"/>
</dbReference>
<feature type="compositionally biased region" description="Basic and acidic residues" evidence="1">
    <location>
        <begin position="426"/>
        <end position="446"/>
    </location>
</feature>
<dbReference type="PANTHER" id="PTHR48080:SF6">
    <property type="entry name" value="STARVATION-SENSING PROTEIN RSPA"/>
    <property type="match status" value="1"/>
</dbReference>
<dbReference type="InterPro" id="IPR036849">
    <property type="entry name" value="Enolase-like_C_sf"/>
</dbReference>
<name>A0A499VHK8_9ACTN</name>
<dbReference type="SUPFAM" id="SSF51604">
    <property type="entry name" value="Enolase C-terminal domain-like"/>
    <property type="match status" value="1"/>
</dbReference>
<dbReference type="InterPro" id="IPR029065">
    <property type="entry name" value="Enolase_C-like"/>
</dbReference>
<evidence type="ECO:0000313" key="4">
    <source>
        <dbReference type="Proteomes" id="UP000463951"/>
    </source>
</evidence>
<feature type="region of interest" description="Disordered" evidence="1">
    <location>
        <begin position="425"/>
        <end position="446"/>
    </location>
</feature>
<dbReference type="GO" id="GO:0000287">
    <property type="term" value="F:magnesium ion binding"/>
    <property type="evidence" value="ECO:0007669"/>
    <property type="project" value="UniProtKB-ARBA"/>
</dbReference>
<dbReference type="InterPro" id="IPR013342">
    <property type="entry name" value="Mandelate_racemase_C"/>
</dbReference>
<dbReference type="Pfam" id="PF13378">
    <property type="entry name" value="MR_MLE_C"/>
    <property type="match status" value="1"/>
</dbReference>
<dbReference type="SMART" id="SM00922">
    <property type="entry name" value="MR_MLE"/>
    <property type="match status" value="1"/>
</dbReference>
<dbReference type="PANTHER" id="PTHR48080">
    <property type="entry name" value="D-GALACTONATE DEHYDRATASE-RELATED"/>
    <property type="match status" value="1"/>
</dbReference>
<dbReference type="EMBL" id="AP019620">
    <property type="protein sequence ID" value="BBJ45657.1"/>
    <property type="molecule type" value="Genomic_DNA"/>
</dbReference>
<gene>
    <name evidence="3" type="ORF">SSPO_083750</name>
</gene>
<dbReference type="InterPro" id="IPR036291">
    <property type="entry name" value="NAD(P)-bd_dom_sf"/>
</dbReference>
<evidence type="ECO:0000313" key="3">
    <source>
        <dbReference type="EMBL" id="BBJ45657.1"/>
    </source>
</evidence>
<dbReference type="GO" id="GO:0009063">
    <property type="term" value="P:amino acid catabolic process"/>
    <property type="evidence" value="ECO:0007669"/>
    <property type="project" value="InterPro"/>
</dbReference>